<feature type="domain" description="DUF3295" evidence="2">
    <location>
        <begin position="404"/>
        <end position="547"/>
    </location>
</feature>
<reference evidence="3 4" key="1">
    <citation type="journal article" date="2012" name="Science">
        <title>The Paleozoic origin of enzymatic lignin decomposition reconstructed from 31 fungal genomes.</title>
        <authorList>
            <person name="Floudas D."/>
            <person name="Binder M."/>
            <person name="Riley R."/>
            <person name="Barry K."/>
            <person name="Blanchette R.A."/>
            <person name="Henrissat B."/>
            <person name="Martinez A.T."/>
            <person name="Otillar R."/>
            <person name="Spatafora J.W."/>
            <person name="Yadav J.S."/>
            <person name="Aerts A."/>
            <person name="Benoit I."/>
            <person name="Boyd A."/>
            <person name="Carlson A."/>
            <person name="Copeland A."/>
            <person name="Coutinho P.M."/>
            <person name="de Vries R.P."/>
            <person name="Ferreira P."/>
            <person name="Findley K."/>
            <person name="Foster B."/>
            <person name="Gaskell J."/>
            <person name="Glotzer D."/>
            <person name="Gorecki P."/>
            <person name="Heitman J."/>
            <person name="Hesse C."/>
            <person name="Hori C."/>
            <person name="Igarashi K."/>
            <person name="Jurgens J.A."/>
            <person name="Kallen N."/>
            <person name="Kersten P."/>
            <person name="Kohler A."/>
            <person name="Kuees U."/>
            <person name="Kumar T.K.A."/>
            <person name="Kuo A."/>
            <person name="LaButti K."/>
            <person name="Larrondo L.F."/>
            <person name="Lindquist E."/>
            <person name="Ling A."/>
            <person name="Lombard V."/>
            <person name="Lucas S."/>
            <person name="Lundell T."/>
            <person name="Martin R."/>
            <person name="McLaughlin D.J."/>
            <person name="Morgenstern I."/>
            <person name="Morin E."/>
            <person name="Murat C."/>
            <person name="Nagy L.G."/>
            <person name="Nolan M."/>
            <person name="Ohm R.A."/>
            <person name="Patyshakuliyeva A."/>
            <person name="Rokas A."/>
            <person name="Ruiz-Duenas F.J."/>
            <person name="Sabat G."/>
            <person name="Salamov A."/>
            <person name="Samejima M."/>
            <person name="Schmutz J."/>
            <person name="Slot J.C."/>
            <person name="St John F."/>
            <person name="Stenlid J."/>
            <person name="Sun H."/>
            <person name="Sun S."/>
            <person name="Syed K."/>
            <person name="Tsang A."/>
            <person name="Wiebenga A."/>
            <person name="Young D."/>
            <person name="Pisabarro A."/>
            <person name="Eastwood D.C."/>
            <person name="Martin F."/>
            <person name="Cullen D."/>
            <person name="Grigoriev I.V."/>
            <person name="Hibbett D.S."/>
        </authorList>
    </citation>
    <scope>NUCLEOTIDE SEQUENCE [LARGE SCALE GENOMIC DNA]</scope>
    <source>
        <strain evidence="3 4">DJM-731 SS1</strain>
    </source>
</reference>
<dbReference type="PANTHER" id="PTHR28014">
    <property type="entry name" value="NEGATIVE REGULATOR OF RAS-CAMP PATHWAY"/>
    <property type="match status" value="1"/>
</dbReference>
<evidence type="ECO:0000313" key="4">
    <source>
        <dbReference type="Proteomes" id="UP000030653"/>
    </source>
</evidence>
<feature type="region of interest" description="Disordered" evidence="1">
    <location>
        <begin position="508"/>
        <end position="567"/>
    </location>
</feature>
<dbReference type="Proteomes" id="UP000030653">
    <property type="component" value="Unassembled WGS sequence"/>
</dbReference>
<dbReference type="RefSeq" id="XP_040631802.1">
    <property type="nucleotide sequence ID" value="XM_040771951.1"/>
</dbReference>
<dbReference type="HOGENOM" id="CLU_453413_0_0_1"/>
<dbReference type="GO" id="GO:0031930">
    <property type="term" value="P:mitochondria-nucleus signaling pathway"/>
    <property type="evidence" value="ECO:0007669"/>
    <property type="project" value="TreeGrafter"/>
</dbReference>
<feature type="compositionally biased region" description="Basic and acidic residues" evidence="1">
    <location>
        <begin position="29"/>
        <end position="58"/>
    </location>
</feature>
<dbReference type="STRING" id="1858805.M5GG57"/>
<evidence type="ECO:0000259" key="2">
    <source>
        <dbReference type="Pfam" id="PF11702"/>
    </source>
</evidence>
<accession>M5GG57</accession>
<evidence type="ECO:0000313" key="3">
    <source>
        <dbReference type="EMBL" id="EJU04908.1"/>
    </source>
</evidence>
<dbReference type="OrthoDB" id="515401at2759"/>
<feature type="compositionally biased region" description="Acidic residues" evidence="1">
    <location>
        <begin position="184"/>
        <end position="207"/>
    </location>
</feature>
<dbReference type="Pfam" id="PF11702">
    <property type="entry name" value="DUF3295"/>
    <property type="match status" value="1"/>
</dbReference>
<dbReference type="GO" id="GO:0006808">
    <property type="term" value="P:regulation of nitrogen utilization"/>
    <property type="evidence" value="ECO:0007669"/>
    <property type="project" value="TreeGrafter"/>
</dbReference>
<dbReference type="PANTHER" id="PTHR28014:SF1">
    <property type="entry name" value="NEGATIVE REGULATOR OF RAS-CAMP PATHWAY"/>
    <property type="match status" value="1"/>
</dbReference>
<keyword evidence="4" id="KW-1185">Reference proteome</keyword>
<dbReference type="GO" id="GO:0005737">
    <property type="term" value="C:cytoplasm"/>
    <property type="evidence" value="ECO:0007669"/>
    <property type="project" value="TreeGrafter"/>
</dbReference>
<gene>
    <name evidence="3" type="ORF">DACRYDRAFT_20501</name>
</gene>
<dbReference type="InterPro" id="IPR053043">
    <property type="entry name" value="Ras-cAMP_regulatory"/>
</dbReference>
<dbReference type="GeneID" id="63687013"/>
<protein>
    <recommendedName>
        <fullName evidence="2">DUF3295 domain-containing protein</fullName>
    </recommendedName>
</protein>
<proteinExistence type="predicted"/>
<evidence type="ECO:0000256" key="1">
    <source>
        <dbReference type="SAM" id="MobiDB-lite"/>
    </source>
</evidence>
<feature type="compositionally biased region" description="Basic and acidic residues" evidence="1">
    <location>
        <begin position="217"/>
        <end position="230"/>
    </location>
</feature>
<organism evidence="3 4">
    <name type="scientific">Dacryopinax primogenitus (strain DJM 731)</name>
    <name type="common">Brown rot fungus</name>
    <dbReference type="NCBI Taxonomy" id="1858805"/>
    <lineage>
        <taxon>Eukaryota</taxon>
        <taxon>Fungi</taxon>
        <taxon>Dikarya</taxon>
        <taxon>Basidiomycota</taxon>
        <taxon>Agaricomycotina</taxon>
        <taxon>Dacrymycetes</taxon>
        <taxon>Dacrymycetales</taxon>
        <taxon>Dacrymycetaceae</taxon>
        <taxon>Dacryopinax</taxon>
    </lineage>
</organism>
<feature type="compositionally biased region" description="Polar residues" evidence="1">
    <location>
        <begin position="331"/>
        <end position="341"/>
    </location>
</feature>
<feature type="compositionally biased region" description="Basic residues" evidence="1">
    <location>
        <begin position="162"/>
        <end position="177"/>
    </location>
</feature>
<feature type="region of interest" description="Disordered" evidence="1">
    <location>
        <begin position="331"/>
        <end position="437"/>
    </location>
</feature>
<sequence length="602" mass="65641">MIKHPSAKARVLGTGYVKPTPSPGAQRSGTEKKQTNGTQKRVDSEPVVLREKSQRREPVFLLGSDPAPPVQEAPKPQVPLGVGSPQVTKRREPDPTQAGCIPSSSPRILKAPPPTPASVMSHRPPPAVSPSRLRVPPPTPVTVMARNLPPVPPPSPAPTPPHAKHSTHAHAVTHRSPPRSSSVEEGDDDDDSEWYDSDAETDVEDEAEAARQAEIQRAAEEAQRQRDMFAKKRTPSRVELVELGRIGGGLSRLFHPDPEILRSADLNRTQSSDAWAKAIAADNLKMSKSAVELRPNQELVPAVVTHPKKTVAPLKLSKSTAALPTVQNQSITAGESVTGSTRGWMLKGRPSDEEESDSESEEPDLGMSKSVAQQRLEAFASRRSSRTGTNGSRRLTPPTPLRQSAERAHPITPAIVERPPSSRTSPARTSPPRANGIHQVSFAPIETTEPETLPTQPIDFVPPPHPYNQQIAPQNTPRTAARIMMSDELSESVRRQLLWMRASRATGFPNNIPRTQSQDDVVRNPPRPNRAALKDEVRGSAPQPGQWAQAEVPPDNAKRRSVAGLRPLTPLERTEQRQANALQRTRSLAEGLAHHDYHIAGW</sequence>
<feature type="compositionally biased region" description="Low complexity" evidence="1">
    <location>
        <begin position="418"/>
        <end position="434"/>
    </location>
</feature>
<feature type="compositionally biased region" description="Acidic residues" evidence="1">
    <location>
        <begin position="352"/>
        <end position="364"/>
    </location>
</feature>
<dbReference type="OMA" id="NGHANNI"/>
<dbReference type="GO" id="GO:0000122">
    <property type="term" value="P:negative regulation of transcription by RNA polymerase II"/>
    <property type="evidence" value="ECO:0007669"/>
    <property type="project" value="TreeGrafter"/>
</dbReference>
<feature type="compositionally biased region" description="Polar residues" evidence="1">
    <location>
        <begin position="508"/>
        <end position="519"/>
    </location>
</feature>
<feature type="compositionally biased region" description="Pro residues" evidence="1">
    <location>
        <begin position="149"/>
        <end position="161"/>
    </location>
</feature>
<dbReference type="EMBL" id="JH795857">
    <property type="protein sequence ID" value="EJU04908.1"/>
    <property type="molecule type" value="Genomic_DNA"/>
</dbReference>
<feature type="region of interest" description="Disordered" evidence="1">
    <location>
        <begin position="1"/>
        <end position="231"/>
    </location>
</feature>
<dbReference type="AlphaFoldDB" id="M5GG57"/>
<name>M5GG57_DACPD</name>
<dbReference type="InterPro" id="IPR021711">
    <property type="entry name" value="DUF3295"/>
</dbReference>